<evidence type="ECO:0008006" key="4">
    <source>
        <dbReference type="Google" id="ProtNLM"/>
    </source>
</evidence>
<evidence type="ECO:0000256" key="1">
    <source>
        <dbReference type="SAM" id="SignalP"/>
    </source>
</evidence>
<organism evidence="2 3">
    <name type="scientific">Rubripirellula reticaptiva</name>
    <dbReference type="NCBI Taxonomy" id="2528013"/>
    <lineage>
        <taxon>Bacteria</taxon>
        <taxon>Pseudomonadati</taxon>
        <taxon>Planctomycetota</taxon>
        <taxon>Planctomycetia</taxon>
        <taxon>Pirellulales</taxon>
        <taxon>Pirellulaceae</taxon>
        <taxon>Rubripirellula</taxon>
    </lineage>
</organism>
<sequence precursor="true">MPTDFKNFRNSFFLICGVVVAASVSVAAESNGEDVFADIGSTHSASVHARSTVHAGSTVPASSADRLWLFNTRHISSDVCCADVDSPHFDVRALDVCGNTAASSMDEYLLTRPEGRRTVIYVHGNRIENNCDAIDRGLAVYRKILPFRDPVPLDWVVYSWPSEQVGILAKDARLKAERTDAQGLYLASVLRKHAEFATPTTLLGYSFGGRIVTGSLHALAGGSLGGRSLSGPPVMGMPIEAGLVAPAIASNWMNQNGYHQLATKNLQQLTLFYNQRDAVLKRYWLIDRVRGQLALGYSGPRSFAPRFDGSKLEVVSKDCAPFVGSQHVELDYYQAPCRAGRGMAELINADELSLLGM</sequence>
<comment type="caution">
    <text evidence="2">The sequence shown here is derived from an EMBL/GenBank/DDBJ whole genome shotgun (WGS) entry which is preliminary data.</text>
</comment>
<evidence type="ECO:0000313" key="3">
    <source>
        <dbReference type="Proteomes" id="UP000317977"/>
    </source>
</evidence>
<dbReference type="Proteomes" id="UP000317977">
    <property type="component" value="Unassembled WGS sequence"/>
</dbReference>
<gene>
    <name evidence="2" type="ORF">Poly59_44490</name>
</gene>
<dbReference type="RefSeq" id="WP_146536019.1">
    <property type="nucleotide sequence ID" value="NZ_SJPX01000004.1"/>
</dbReference>
<feature type="signal peptide" evidence="1">
    <location>
        <begin position="1"/>
        <end position="21"/>
    </location>
</feature>
<dbReference type="EMBL" id="SJPX01000004">
    <property type="protein sequence ID" value="TWU49824.1"/>
    <property type="molecule type" value="Genomic_DNA"/>
</dbReference>
<protein>
    <recommendedName>
        <fullName evidence="4">Alpha/beta hydrolase family protein</fullName>
    </recommendedName>
</protein>
<dbReference type="AlphaFoldDB" id="A0A5C6EN77"/>
<proteinExistence type="predicted"/>
<name>A0A5C6EN77_9BACT</name>
<dbReference type="OrthoDB" id="241925at2"/>
<evidence type="ECO:0000313" key="2">
    <source>
        <dbReference type="EMBL" id="TWU49824.1"/>
    </source>
</evidence>
<feature type="chain" id="PRO_5023099859" description="Alpha/beta hydrolase family protein" evidence="1">
    <location>
        <begin position="22"/>
        <end position="357"/>
    </location>
</feature>
<keyword evidence="3" id="KW-1185">Reference proteome</keyword>
<accession>A0A5C6EN77</accession>
<reference evidence="2 3" key="1">
    <citation type="submission" date="2019-02" db="EMBL/GenBank/DDBJ databases">
        <title>Deep-cultivation of Planctomycetes and their phenomic and genomic characterization uncovers novel biology.</title>
        <authorList>
            <person name="Wiegand S."/>
            <person name="Jogler M."/>
            <person name="Boedeker C."/>
            <person name="Pinto D."/>
            <person name="Vollmers J."/>
            <person name="Rivas-Marin E."/>
            <person name="Kohn T."/>
            <person name="Peeters S.H."/>
            <person name="Heuer A."/>
            <person name="Rast P."/>
            <person name="Oberbeckmann S."/>
            <person name="Bunk B."/>
            <person name="Jeske O."/>
            <person name="Meyerdierks A."/>
            <person name="Storesund J.E."/>
            <person name="Kallscheuer N."/>
            <person name="Luecker S."/>
            <person name="Lage O.M."/>
            <person name="Pohl T."/>
            <person name="Merkel B.J."/>
            <person name="Hornburger P."/>
            <person name="Mueller R.-W."/>
            <person name="Bruemmer F."/>
            <person name="Labrenz M."/>
            <person name="Spormann A.M."/>
            <person name="Op Den Camp H."/>
            <person name="Overmann J."/>
            <person name="Amann R."/>
            <person name="Jetten M.S.M."/>
            <person name="Mascher T."/>
            <person name="Medema M.H."/>
            <person name="Devos D.P."/>
            <person name="Kaster A.-K."/>
            <person name="Ovreas L."/>
            <person name="Rohde M."/>
            <person name="Galperin M.Y."/>
            <person name="Jogler C."/>
        </authorList>
    </citation>
    <scope>NUCLEOTIDE SEQUENCE [LARGE SCALE GENOMIC DNA]</scope>
    <source>
        <strain evidence="2 3">Poly59</strain>
    </source>
</reference>
<keyword evidence="1" id="KW-0732">Signal</keyword>